<dbReference type="EMBL" id="CAJNOE010000082">
    <property type="protein sequence ID" value="CAF0880093.1"/>
    <property type="molecule type" value="Genomic_DNA"/>
</dbReference>
<dbReference type="Proteomes" id="UP000663860">
    <property type="component" value="Unassembled WGS sequence"/>
</dbReference>
<evidence type="ECO:0000313" key="3">
    <source>
        <dbReference type="EMBL" id="CAF0880093.1"/>
    </source>
</evidence>
<dbReference type="Pfam" id="PF00188">
    <property type="entry name" value="CAP"/>
    <property type="match status" value="1"/>
</dbReference>
<protein>
    <recommendedName>
        <fullName evidence="2">SCP domain-containing protein</fullName>
    </recommendedName>
</protein>
<proteinExistence type="predicted"/>
<dbReference type="InterPro" id="IPR014044">
    <property type="entry name" value="CAP_dom"/>
</dbReference>
<dbReference type="AlphaFoldDB" id="A0A813Y6F6"/>
<feature type="compositionally biased region" description="Polar residues" evidence="1">
    <location>
        <begin position="306"/>
        <end position="328"/>
    </location>
</feature>
<accession>A0A813Y6F6</accession>
<name>A0A813Y6F6_9BILA</name>
<evidence type="ECO:0000256" key="1">
    <source>
        <dbReference type="SAM" id="MobiDB-lite"/>
    </source>
</evidence>
<dbReference type="SUPFAM" id="SSF55797">
    <property type="entry name" value="PR-1-like"/>
    <property type="match status" value="1"/>
</dbReference>
<sequence>MITCRRICYCRKPKSHPTTTTTIINNKPSSPKDKKILNNQSINEIMSASNVKDKIQNDIDLDRLAKQYLETINEYRFQLGFPSLELSSELTNRALDRATQLSAQNYIENTTQFDLMYNSEPIGETVMSCQAPVNDGSAIARLIHDELIDDFENSQSSKIRYTPILNPDCKYIGFGLVRNEEKIKDFIVIYCYPPVESSLVVQSSKDSDQSSMPPVPKPRASHLISSEESVNEKPKSPIPPLSQSRARRLKQKAVLPYDETPESPSPSIHVTQEDEDEEKQQQSNIINSRFIAKIRENDTLARFKRQSSSPTHANQNDDNDISRANVSARQRRRDQRFHSTTSPIEEDSTQPKTPPVYDRSISNDSQIDAVEQERKAEKDINDFLHQLDATLRQPVSSSVSSTLTEIPSMFDRTMMATNKLEERRDALRDYCLKEISSQQLKQVLDILDHVDNVEFKQRMIQILGEDIYEKYCPQIQILKFYEDSLFTRQ</sequence>
<comment type="caution">
    <text evidence="3">The sequence shown here is derived from an EMBL/GenBank/DDBJ whole genome shotgun (WGS) entry which is preliminary data.</text>
</comment>
<evidence type="ECO:0000259" key="2">
    <source>
        <dbReference type="Pfam" id="PF00188"/>
    </source>
</evidence>
<organism evidence="3 4">
    <name type="scientific">Adineta steineri</name>
    <dbReference type="NCBI Taxonomy" id="433720"/>
    <lineage>
        <taxon>Eukaryota</taxon>
        <taxon>Metazoa</taxon>
        <taxon>Spiralia</taxon>
        <taxon>Gnathifera</taxon>
        <taxon>Rotifera</taxon>
        <taxon>Eurotatoria</taxon>
        <taxon>Bdelloidea</taxon>
        <taxon>Adinetida</taxon>
        <taxon>Adinetidae</taxon>
        <taxon>Adineta</taxon>
    </lineage>
</organism>
<evidence type="ECO:0000313" key="4">
    <source>
        <dbReference type="Proteomes" id="UP000663860"/>
    </source>
</evidence>
<dbReference type="Gene3D" id="3.40.33.10">
    <property type="entry name" value="CAP"/>
    <property type="match status" value="1"/>
</dbReference>
<reference evidence="3" key="1">
    <citation type="submission" date="2021-02" db="EMBL/GenBank/DDBJ databases">
        <authorList>
            <person name="Nowell W R."/>
        </authorList>
    </citation>
    <scope>NUCLEOTIDE SEQUENCE</scope>
</reference>
<feature type="domain" description="SCP" evidence="2">
    <location>
        <begin position="69"/>
        <end position="190"/>
    </location>
</feature>
<feature type="region of interest" description="Disordered" evidence="1">
    <location>
        <begin position="303"/>
        <end position="360"/>
    </location>
</feature>
<gene>
    <name evidence="3" type="ORF">IZO911_LOCUS11140</name>
</gene>
<dbReference type="InterPro" id="IPR035940">
    <property type="entry name" value="CAP_sf"/>
</dbReference>
<feature type="region of interest" description="Disordered" evidence="1">
    <location>
        <begin position="202"/>
        <end position="290"/>
    </location>
</feature>